<dbReference type="InterPro" id="IPR015421">
    <property type="entry name" value="PyrdxlP-dep_Trfase_major"/>
</dbReference>
<keyword evidence="2" id="KW-0663">Pyridoxal phosphate</keyword>
<evidence type="ECO:0000313" key="5">
    <source>
        <dbReference type="EMBL" id="MFD2265232.1"/>
    </source>
</evidence>
<feature type="region of interest" description="Disordered" evidence="4">
    <location>
        <begin position="378"/>
        <end position="397"/>
    </location>
</feature>
<dbReference type="PANTHER" id="PTHR32328">
    <property type="entry name" value="L-SERYL-TRNA(SEC) SELENIUM TRANSFERASE"/>
    <property type="match status" value="1"/>
</dbReference>
<comment type="similarity">
    <text evidence="3">Belongs to the SelA family.</text>
</comment>
<evidence type="ECO:0000256" key="1">
    <source>
        <dbReference type="ARBA" id="ARBA00001933"/>
    </source>
</evidence>
<evidence type="ECO:0000313" key="6">
    <source>
        <dbReference type="Proteomes" id="UP001597295"/>
    </source>
</evidence>
<evidence type="ECO:0000256" key="4">
    <source>
        <dbReference type="SAM" id="MobiDB-lite"/>
    </source>
</evidence>
<dbReference type="GO" id="GO:0008483">
    <property type="term" value="F:transaminase activity"/>
    <property type="evidence" value="ECO:0007669"/>
    <property type="project" value="UniProtKB-KW"/>
</dbReference>
<dbReference type="InterPro" id="IPR018319">
    <property type="entry name" value="SelA-like"/>
</dbReference>
<sequence>MHDPRPAQGLRPIINVSGTMTGLGASIAAPQVVEAIAAFLPQFVEIDALQKQASKVIARLTGGEAGYVTASCAAGITLAIAGAMTREDLAAIERLPNTAGLKDEVVIQMGHMVHYGASIEQGIRLSGAKVVTVGTSTYAQEYQLAGAITDKTAAALFVVSHHVVEYGQIGLKEFCDVCHAKGVPVIVDAASEYDLKRFLADGADIVLYSGHKFLSGPTAGIVAGRKDLVRATYLQNLGIGRGMKVGKEGMIGVIAALTAWETRDHAGIKAKEDGYLALWQEKLNGLPGVTATVLPDPTENPLNRLKVQIDAGEARITAWDLADMVAANDPPLIVRDHEAEHGYIWLDPCNLHPGQEGLVADILVKAFTAALQRNDYQPTRVGDRQRKRFERMRTWPD</sequence>
<dbReference type="EMBL" id="JBHUIP010000016">
    <property type="protein sequence ID" value="MFD2265232.1"/>
    <property type="molecule type" value="Genomic_DNA"/>
</dbReference>
<dbReference type="RefSeq" id="WP_379878404.1">
    <property type="nucleotide sequence ID" value="NZ_JBHUIP010000016.1"/>
</dbReference>
<comment type="caution">
    <text evidence="5">The sequence shown here is derived from an EMBL/GenBank/DDBJ whole genome shotgun (WGS) entry which is preliminary data.</text>
</comment>
<organism evidence="5 6">
    <name type="scientific">Lacibacterium aquatile</name>
    <dbReference type="NCBI Taxonomy" id="1168082"/>
    <lineage>
        <taxon>Bacteria</taxon>
        <taxon>Pseudomonadati</taxon>
        <taxon>Pseudomonadota</taxon>
        <taxon>Alphaproteobacteria</taxon>
        <taxon>Rhodospirillales</taxon>
        <taxon>Rhodospirillaceae</taxon>
    </lineage>
</organism>
<gene>
    <name evidence="5" type="ORF">ACFSM5_20180</name>
</gene>
<dbReference type="Gene3D" id="3.40.640.10">
    <property type="entry name" value="Type I PLP-dependent aspartate aminotransferase-like (Major domain)"/>
    <property type="match status" value="1"/>
</dbReference>
<dbReference type="Pfam" id="PF03841">
    <property type="entry name" value="SelA"/>
    <property type="match status" value="1"/>
</dbReference>
<evidence type="ECO:0000256" key="3">
    <source>
        <dbReference type="ARBA" id="ARBA00044507"/>
    </source>
</evidence>
<keyword evidence="5" id="KW-0808">Transferase</keyword>
<dbReference type="SUPFAM" id="SSF53383">
    <property type="entry name" value="PLP-dependent transferases"/>
    <property type="match status" value="1"/>
</dbReference>
<dbReference type="Proteomes" id="UP001597295">
    <property type="component" value="Unassembled WGS sequence"/>
</dbReference>
<reference evidence="6" key="1">
    <citation type="journal article" date="2019" name="Int. J. Syst. Evol. Microbiol.">
        <title>The Global Catalogue of Microorganisms (GCM) 10K type strain sequencing project: providing services to taxonomists for standard genome sequencing and annotation.</title>
        <authorList>
            <consortium name="The Broad Institute Genomics Platform"/>
            <consortium name="The Broad Institute Genome Sequencing Center for Infectious Disease"/>
            <person name="Wu L."/>
            <person name="Ma J."/>
        </authorList>
    </citation>
    <scope>NUCLEOTIDE SEQUENCE [LARGE SCALE GENOMIC DNA]</scope>
    <source>
        <strain evidence="6">CGMCC 1.19062</strain>
    </source>
</reference>
<proteinExistence type="inferred from homology"/>
<evidence type="ECO:0000256" key="2">
    <source>
        <dbReference type="ARBA" id="ARBA00022898"/>
    </source>
</evidence>
<dbReference type="PANTHER" id="PTHR32328:SF0">
    <property type="entry name" value="L-SERYL-TRNA(SEC) SELENIUM TRANSFERASE"/>
    <property type="match status" value="1"/>
</dbReference>
<accession>A0ABW5DVT5</accession>
<name>A0ABW5DVT5_9PROT</name>
<keyword evidence="5" id="KW-0032">Aminotransferase</keyword>
<comment type="cofactor">
    <cofactor evidence="1">
        <name>pyridoxal 5'-phosphate</name>
        <dbReference type="ChEBI" id="CHEBI:597326"/>
    </cofactor>
</comment>
<dbReference type="InterPro" id="IPR015424">
    <property type="entry name" value="PyrdxlP-dep_Trfase"/>
</dbReference>
<keyword evidence="6" id="KW-1185">Reference proteome</keyword>
<protein>
    <submittedName>
        <fullName evidence="5">Aminotransferase class V-fold PLP-dependent enzyme</fullName>
    </submittedName>
</protein>